<evidence type="ECO:0000313" key="2">
    <source>
        <dbReference type="Proteomes" id="UP000295124"/>
    </source>
</evidence>
<protein>
    <submittedName>
        <fullName evidence="1">Uncharacterized protein</fullName>
    </submittedName>
</protein>
<sequence length="106" mass="12116">MNENEPTVTTQHGTTGLPDHWMAFLGDALRTSDDFVIVGDGRDHHYIQARNTDGVYNLEYRDGSPQLHFCTEVSNQLVIADAIQQWLAGERGFVTEHAWERLTEWD</sequence>
<keyword evidence="2" id="KW-1185">Reference proteome</keyword>
<dbReference type="EMBL" id="SMKX01000010">
    <property type="protein sequence ID" value="TDD61924.1"/>
    <property type="molecule type" value="Genomic_DNA"/>
</dbReference>
<reference evidence="1 2" key="1">
    <citation type="submission" date="2019-03" db="EMBL/GenBank/DDBJ databases">
        <title>Draft genome sequences of novel Actinobacteria.</title>
        <authorList>
            <person name="Sahin N."/>
            <person name="Ay H."/>
            <person name="Saygin H."/>
        </authorList>
    </citation>
    <scope>NUCLEOTIDE SEQUENCE [LARGE SCALE GENOMIC DNA]</scope>
    <source>
        <strain evidence="1 2">JCM 13523</strain>
    </source>
</reference>
<proteinExistence type="predicted"/>
<name>A0A4R4ZUR4_9ACTN</name>
<comment type="caution">
    <text evidence="1">The sequence shown here is derived from an EMBL/GenBank/DDBJ whole genome shotgun (WGS) entry which is preliminary data.</text>
</comment>
<accession>A0A4R4ZUR4</accession>
<dbReference type="AlphaFoldDB" id="A0A4R4ZUR4"/>
<gene>
    <name evidence="1" type="ORF">E1263_05930</name>
</gene>
<dbReference type="OrthoDB" id="3829914at2"/>
<dbReference type="Proteomes" id="UP000295124">
    <property type="component" value="Unassembled WGS sequence"/>
</dbReference>
<organism evidence="1 2">
    <name type="scientific">Kribbella antibiotica</name>
    <dbReference type="NCBI Taxonomy" id="190195"/>
    <lineage>
        <taxon>Bacteria</taxon>
        <taxon>Bacillati</taxon>
        <taxon>Actinomycetota</taxon>
        <taxon>Actinomycetes</taxon>
        <taxon>Propionibacteriales</taxon>
        <taxon>Kribbellaceae</taxon>
        <taxon>Kribbella</taxon>
    </lineage>
</organism>
<evidence type="ECO:0000313" key="1">
    <source>
        <dbReference type="EMBL" id="TDD61924.1"/>
    </source>
</evidence>
<dbReference type="RefSeq" id="WP_132166141.1">
    <property type="nucleotide sequence ID" value="NZ_SMKX01000010.1"/>
</dbReference>